<dbReference type="InterPro" id="IPR004107">
    <property type="entry name" value="Integrase_SAM-like_N"/>
</dbReference>
<dbReference type="PROSITE" id="PS51900">
    <property type="entry name" value="CB"/>
    <property type="match status" value="1"/>
</dbReference>
<dbReference type="OrthoDB" id="10064229at2759"/>
<evidence type="ECO:0000313" key="8">
    <source>
        <dbReference type="Proteomes" id="UP000596742"/>
    </source>
</evidence>
<dbReference type="PANTHER" id="PTHR35617">
    <property type="entry name" value="PHAGE_INTEGRASE DOMAIN-CONTAINING PROTEIN"/>
    <property type="match status" value="1"/>
</dbReference>
<evidence type="ECO:0000256" key="2">
    <source>
        <dbReference type="ARBA" id="ARBA00023125"/>
    </source>
</evidence>
<keyword evidence="2" id="KW-0238">DNA-binding</keyword>
<gene>
    <name evidence="7" type="ORF">MGAL_10B092935</name>
</gene>
<name>A0A8B6DP01_MYTGA</name>
<feature type="domain" description="Tyr recombinase" evidence="5">
    <location>
        <begin position="605"/>
        <end position="813"/>
    </location>
</feature>
<dbReference type="EMBL" id="UYJE01003712">
    <property type="protein sequence ID" value="VDI21728.1"/>
    <property type="molecule type" value="Genomic_DNA"/>
</dbReference>
<dbReference type="PANTHER" id="PTHR35617:SF3">
    <property type="entry name" value="CORE-BINDING (CB) DOMAIN-CONTAINING PROTEIN"/>
    <property type="match status" value="1"/>
</dbReference>
<accession>A0A8B6DP01</accession>
<dbReference type="InterPro" id="IPR011010">
    <property type="entry name" value="DNA_brk_join_enz"/>
</dbReference>
<dbReference type="Gene3D" id="1.10.443.10">
    <property type="entry name" value="Intergrase catalytic core"/>
    <property type="match status" value="1"/>
</dbReference>
<dbReference type="GO" id="GO:0015074">
    <property type="term" value="P:DNA integration"/>
    <property type="evidence" value="ECO:0007669"/>
    <property type="project" value="UniProtKB-KW"/>
</dbReference>
<dbReference type="Proteomes" id="UP000596742">
    <property type="component" value="Unassembled WGS sequence"/>
</dbReference>
<feature type="domain" description="Core-binding (CB)" evidence="6">
    <location>
        <begin position="510"/>
        <end position="585"/>
    </location>
</feature>
<dbReference type="InterPro" id="IPR013762">
    <property type="entry name" value="Integrase-like_cat_sf"/>
</dbReference>
<dbReference type="InterPro" id="IPR002104">
    <property type="entry name" value="Integrase_catalytic"/>
</dbReference>
<evidence type="ECO:0000259" key="5">
    <source>
        <dbReference type="PROSITE" id="PS51898"/>
    </source>
</evidence>
<evidence type="ECO:0000256" key="3">
    <source>
        <dbReference type="ARBA" id="ARBA00023172"/>
    </source>
</evidence>
<keyword evidence="1" id="KW-0229">DNA integration</keyword>
<protein>
    <recommendedName>
        <fullName evidence="9">Tyr recombinase domain-containing protein</fullName>
    </recommendedName>
</protein>
<dbReference type="Gene3D" id="1.10.150.130">
    <property type="match status" value="1"/>
</dbReference>
<feature type="compositionally biased region" description="Polar residues" evidence="4">
    <location>
        <begin position="164"/>
        <end position="175"/>
    </location>
</feature>
<proteinExistence type="predicted"/>
<dbReference type="SUPFAM" id="SSF56349">
    <property type="entry name" value="DNA breaking-rejoining enzymes"/>
    <property type="match status" value="1"/>
</dbReference>
<feature type="compositionally biased region" description="Low complexity" evidence="4">
    <location>
        <begin position="120"/>
        <end position="130"/>
    </location>
</feature>
<sequence length="820" mass="92366">MADEKEEHSKMERHSSNDSRFLHFHEVNQQHCNIDNASNNELVFEARLENVDNLCVGGGAPLSHVSINQTPDVDKQPDLYQLLLQTQMITQALLNNERTDSNTPVKKNKCGKRRTTCTVSASDDASPSSSKKQRYETESGHGHGSRVQSESLTQSYMKELQELCQSQNNKQNQREASPLSDVSSESESESSNNSDNELDQQEIHTNINSNSTSNKNNDTMSVIEDMKGFMVTEEKAGPKINDELASVVNDGLRKKAKQNKVDELTKKYAKPENVHSLTVPKINLGIWSQMSISNRMNDVKLQKIQNLLGKAACPMLYLMDMFLGKSQTNDGLTTEEVHSATQLCKDAYQMTQVTYADITFRRRALIQAEIQPKYKALCKDDVPGRNWAKPILMETHLQKEKVQKEVPRAGQEVLELPKQISLPHGRKSYPKTDFGGSRNNLNSTFVEHSTLVPSNTASYCSGFLHNTQGKRTTVVDTANRSSKETSVEKTDFGCLQIVGQIVQNTGLSKKAAEIVISSWRQSTQKQYWTYLKKWCTFCCQRKIDIFTPTEVDVVEFLTVLYESGVGYSSINTARSALSSYLTLGKTLPIGQWPLVKRFLRGVYNKRPMFPRYQQTWDVNVVLEFLITLSPVKLLSLRCLTLKLVMLLALVTGQRIQTLHCVDLDFMKITKDNVVIEINEVLKTSKPGKHLSPICLPAFVDDTRLCIVTVLNAYIERTSAIRTSQKLFVTFVKPYHHPTKSTISNWIKLVLKLAGVNTSVFKTHSTRGASTSAALRAGVSVNSILKSAGWTNESTFRQFYNRPVTVQEYNDNYSVRVLRGK</sequence>
<dbReference type="InterPro" id="IPR010998">
    <property type="entry name" value="Integrase_recombinase_N"/>
</dbReference>
<reference evidence="7" key="1">
    <citation type="submission" date="2018-11" db="EMBL/GenBank/DDBJ databases">
        <authorList>
            <person name="Alioto T."/>
            <person name="Alioto T."/>
        </authorList>
    </citation>
    <scope>NUCLEOTIDE SEQUENCE</scope>
</reference>
<dbReference type="GO" id="GO:0003677">
    <property type="term" value="F:DNA binding"/>
    <property type="evidence" value="ECO:0007669"/>
    <property type="project" value="UniProtKB-KW"/>
</dbReference>
<dbReference type="InterPro" id="IPR044068">
    <property type="entry name" value="CB"/>
</dbReference>
<evidence type="ECO:0000313" key="7">
    <source>
        <dbReference type="EMBL" id="VDI21728.1"/>
    </source>
</evidence>
<evidence type="ECO:0008006" key="9">
    <source>
        <dbReference type="Google" id="ProtNLM"/>
    </source>
</evidence>
<dbReference type="Pfam" id="PF00589">
    <property type="entry name" value="Phage_integrase"/>
    <property type="match status" value="1"/>
</dbReference>
<evidence type="ECO:0000259" key="6">
    <source>
        <dbReference type="PROSITE" id="PS51900"/>
    </source>
</evidence>
<feature type="compositionally biased region" description="Basic residues" evidence="4">
    <location>
        <begin position="106"/>
        <end position="115"/>
    </location>
</feature>
<feature type="region of interest" description="Disordered" evidence="4">
    <location>
        <begin position="95"/>
        <end position="150"/>
    </location>
</feature>
<comment type="caution">
    <text evidence="7">The sequence shown here is derived from an EMBL/GenBank/DDBJ whole genome shotgun (WGS) entry which is preliminary data.</text>
</comment>
<evidence type="ECO:0000256" key="4">
    <source>
        <dbReference type="SAM" id="MobiDB-lite"/>
    </source>
</evidence>
<dbReference type="AlphaFoldDB" id="A0A8B6DP01"/>
<dbReference type="GO" id="GO:0006310">
    <property type="term" value="P:DNA recombination"/>
    <property type="evidence" value="ECO:0007669"/>
    <property type="project" value="UniProtKB-KW"/>
</dbReference>
<feature type="compositionally biased region" description="Low complexity" evidence="4">
    <location>
        <begin position="180"/>
        <end position="195"/>
    </location>
</feature>
<keyword evidence="3" id="KW-0233">DNA recombination</keyword>
<dbReference type="Pfam" id="PF02899">
    <property type="entry name" value="Phage_int_SAM_1"/>
    <property type="match status" value="1"/>
</dbReference>
<feature type="region of interest" description="Disordered" evidence="4">
    <location>
        <begin position="164"/>
        <end position="201"/>
    </location>
</feature>
<feature type="compositionally biased region" description="Polar residues" evidence="4">
    <location>
        <begin position="95"/>
        <end position="105"/>
    </location>
</feature>
<evidence type="ECO:0000256" key="1">
    <source>
        <dbReference type="ARBA" id="ARBA00022908"/>
    </source>
</evidence>
<keyword evidence="8" id="KW-1185">Reference proteome</keyword>
<dbReference type="PROSITE" id="PS51898">
    <property type="entry name" value="TYR_RECOMBINASE"/>
    <property type="match status" value="1"/>
</dbReference>
<organism evidence="7 8">
    <name type="scientific">Mytilus galloprovincialis</name>
    <name type="common">Mediterranean mussel</name>
    <dbReference type="NCBI Taxonomy" id="29158"/>
    <lineage>
        <taxon>Eukaryota</taxon>
        <taxon>Metazoa</taxon>
        <taxon>Spiralia</taxon>
        <taxon>Lophotrochozoa</taxon>
        <taxon>Mollusca</taxon>
        <taxon>Bivalvia</taxon>
        <taxon>Autobranchia</taxon>
        <taxon>Pteriomorphia</taxon>
        <taxon>Mytilida</taxon>
        <taxon>Mytiloidea</taxon>
        <taxon>Mytilidae</taxon>
        <taxon>Mytilinae</taxon>
        <taxon>Mytilus</taxon>
    </lineage>
</organism>